<reference evidence="6" key="2">
    <citation type="submission" date="2020-06" db="EMBL/GenBank/DDBJ databases">
        <authorList>
            <person name="Sheffer M."/>
        </authorList>
    </citation>
    <scope>NUCLEOTIDE SEQUENCE</scope>
</reference>
<keyword evidence="2 5" id="KW-0812">Transmembrane</keyword>
<dbReference type="SUPFAM" id="SSF48652">
    <property type="entry name" value="Tetraspanin"/>
    <property type="match status" value="1"/>
</dbReference>
<comment type="caution">
    <text evidence="6">The sequence shown here is derived from an EMBL/GenBank/DDBJ whole genome shotgun (WGS) entry which is preliminary data.</text>
</comment>
<evidence type="ECO:0000256" key="2">
    <source>
        <dbReference type="ARBA" id="ARBA00022692"/>
    </source>
</evidence>
<dbReference type="EMBL" id="JABXBU010000015">
    <property type="protein sequence ID" value="KAF8786491.1"/>
    <property type="molecule type" value="Genomic_DNA"/>
</dbReference>
<evidence type="ECO:0000256" key="1">
    <source>
        <dbReference type="ARBA" id="ARBA00004141"/>
    </source>
</evidence>
<dbReference type="InterPro" id="IPR018499">
    <property type="entry name" value="Tetraspanin/Peripherin"/>
</dbReference>
<dbReference type="Proteomes" id="UP000807504">
    <property type="component" value="Unassembled WGS sequence"/>
</dbReference>
<dbReference type="PRINTS" id="PR00259">
    <property type="entry name" value="TMFOUR"/>
</dbReference>
<gene>
    <name evidence="6" type="ORF">HNY73_008196</name>
</gene>
<dbReference type="PANTHER" id="PTHR19282">
    <property type="entry name" value="TETRASPANIN"/>
    <property type="match status" value="1"/>
</dbReference>
<dbReference type="Pfam" id="PF00335">
    <property type="entry name" value="Tetraspanin"/>
    <property type="match status" value="1"/>
</dbReference>
<feature type="transmembrane region" description="Helical" evidence="5">
    <location>
        <begin position="333"/>
        <end position="361"/>
    </location>
</feature>
<evidence type="ECO:0000313" key="7">
    <source>
        <dbReference type="Proteomes" id="UP000807504"/>
    </source>
</evidence>
<reference evidence="6" key="1">
    <citation type="journal article" date="2020" name="bioRxiv">
        <title>Chromosome-level reference genome of the European wasp spider Argiope bruennichi: a resource for studies on range expansion and evolutionary adaptation.</title>
        <authorList>
            <person name="Sheffer M.M."/>
            <person name="Hoppe A."/>
            <person name="Krehenwinkel H."/>
            <person name="Uhl G."/>
            <person name="Kuss A.W."/>
            <person name="Jensen L."/>
            <person name="Jensen C."/>
            <person name="Gillespie R.G."/>
            <person name="Hoff K.J."/>
            <person name="Prost S."/>
        </authorList>
    </citation>
    <scope>NUCLEOTIDE SEQUENCE</scope>
</reference>
<keyword evidence="4 5" id="KW-0472">Membrane</keyword>
<evidence type="ECO:0000256" key="4">
    <source>
        <dbReference type="ARBA" id="ARBA00023136"/>
    </source>
</evidence>
<sequence length="362" mass="40548">MPFRFFKRINYPLFTSKPSIIPLKITQLKDPFICQQQVTANCPPDSKTPLTKTFHFVSEGRHVRTKSNVCHVHTPKNEIEAGCRGAKPRSCQHLDDDTFSQPQASATAEFQEVIKLPRMVEGFAKVIKYALFLANCVILVCGISVFAVGVWTFADKSFMERLLGTDLYVSATAILIATGVIVTIISFLGCFGAIKEIKCMLLTFFIILFMIFIVMLVGGILGYVFRNEVEKQMDQEMIMSIPLYKNETAVTDAWDSVQEYFKCCGIVVDSQPGYEIWSKKNKEFQKDRDRKVPETCCKDKDPTSLRTCQANPAGNAYEEGCSEQLEEFVKNHALILGGIGIGISCVLIVGMMLSCALFLMIN</sequence>
<evidence type="ECO:0000256" key="3">
    <source>
        <dbReference type="ARBA" id="ARBA00022989"/>
    </source>
</evidence>
<protein>
    <submittedName>
        <fullName evidence="6">CD151 antigen like protein</fullName>
    </submittedName>
</protein>
<comment type="subcellular location">
    <subcellularLocation>
        <location evidence="1">Membrane</location>
        <topology evidence="1">Multi-pass membrane protein</topology>
    </subcellularLocation>
</comment>
<feature type="transmembrane region" description="Helical" evidence="5">
    <location>
        <begin position="201"/>
        <end position="225"/>
    </location>
</feature>
<organism evidence="6 7">
    <name type="scientific">Argiope bruennichi</name>
    <name type="common">Wasp spider</name>
    <name type="synonym">Aranea bruennichi</name>
    <dbReference type="NCBI Taxonomy" id="94029"/>
    <lineage>
        <taxon>Eukaryota</taxon>
        <taxon>Metazoa</taxon>
        <taxon>Ecdysozoa</taxon>
        <taxon>Arthropoda</taxon>
        <taxon>Chelicerata</taxon>
        <taxon>Arachnida</taxon>
        <taxon>Araneae</taxon>
        <taxon>Araneomorphae</taxon>
        <taxon>Entelegynae</taxon>
        <taxon>Araneoidea</taxon>
        <taxon>Araneidae</taxon>
        <taxon>Argiope</taxon>
    </lineage>
</organism>
<proteinExistence type="predicted"/>
<name>A0A8T0F6K7_ARGBR</name>
<accession>A0A8T0F6K7</accession>
<evidence type="ECO:0000256" key="5">
    <source>
        <dbReference type="SAM" id="Phobius"/>
    </source>
</evidence>
<keyword evidence="7" id="KW-1185">Reference proteome</keyword>
<feature type="transmembrane region" description="Helical" evidence="5">
    <location>
        <begin position="173"/>
        <end position="194"/>
    </location>
</feature>
<keyword evidence="3 5" id="KW-1133">Transmembrane helix</keyword>
<dbReference type="PANTHER" id="PTHR19282:SF527">
    <property type="entry name" value="TETRASPANIN"/>
    <property type="match status" value="1"/>
</dbReference>
<dbReference type="AlphaFoldDB" id="A0A8T0F6K7"/>
<dbReference type="GO" id="GO:0005886">
    <property type="term" value="C:plasma membrane"/>
    <property type="evidence" value="ECO:0007669"/>
    <property type="project" value="TreeGrafter"/>
</dbReference>
<dbReference type="InterPro" id="IPR008952">
    <property type="entry name" value="Tetraspanin_EC2_sf"/>
</dbReference>
<dbReference type="Gene3D" id="1.10.1450.10">
    <property type="entry name" value="Tetraspanin"/>
    <property type="match status" value="1"/>
</dbReference>
<feature type="transmembrane region" description="Helical" evidence="5">
    <location>
        <begin position="129"/>
        <end position="153"/>
    </location>
</feature>
<evidence type="ECO:0000313" key="6">
    <source>
        <dbReference type="EMBL" id="KAF8786491.1"/>
    </source>
</evidence>